<comment type="cofactor">
    <cofactor evidence="1">
        <name>Mg(2+)</name>
        <dbReference type="ChEBI" id="CHEBI:18420"/>
    </cofactor>
</comment>
<dbReference type="InterPro" id="IPR014469">
    <property type="entry name" value="DUF2271"/>
</dbReference>
<dbReference type="Gene3D" id="3.10.520.10">
    <property type="entry name" value="ApbE-like domains"/>
    <property type="match status" value="1"/>
</dbReference>
<evidence type="ECO:0000256" key="12">
    <source>
        <dbReference type="SAM" id="SignalP"/>
    </source>
</evidence>
<dbReference type="InterPro" id="IPR024932">
    <property type="entry name" value="ApbE"/>
</dbReference>
<keyword evidence="5 13" id="KW-0808">Transferase</keyword>
<keyword evidence="7" id="KW-0274">FAD</keyword>
<dbReference type="Proteomes" id="UP000326837">
    <property type="component" value="Chromosome"/>
</dbReference>
<evidence type="ECO:0000256" key="6">
    <source>
        <dbReference type="ARBA" id="ARBA00022723"/>
    </source>
</evidence>
<dbReference type="PROSITE" id="PS51257">
    <property type="entry name" value="PROKAR_LIPOPROTEIN"/>
    <property type="match status" value="1"/>
</dbReference>
<evidence type="ECO:0000313" key="13">
    <source>
        <dbReference type="EMBL" id="BBO30797.1"/>
    </source>
</evidence>
<dbReference type="EMBL" id="AP021861">
    <property type="protein sequence ID" value="BBO30797.1"/>
    <property type="molecule type" value="Genomic_DNA"/>
</dbReference>
<evidence type="ECO:0000256" key="11">
    <source>
        <dbReference type="SAM" id="MobiDB-lite"/>
    </source>
</evidence>
<keyword evidence="4" id="KW-0285">Flavoprotein</keyword>
<reference evidence="14" key="1">
    <citation type="submission" date="2019-10" db="EMBL/GenBank/DDBJ databases">
        <title>Lacipirellula parvula gen. nov., sp. nov., representing a lineage of planctomycetes widespread in freshwater anoxic habitats, and description of the family Lacipirellulaceae.</title>
        <authorList>
            <person name="Dedysh S.N."/>
            <person name="Kulichevskaya I.S."/>
            <person name="Beletsky A.V."/>
            <person name="Rakitin A.L."/>
            <person name="Mardanov A.V."/>
            <person name="Ivanova A.A."/>
            <person name="Saltykova V.X."/>
            <person name="Rijpstra W.I.C."/>
            <person name="Sinninghe Damste J.S."/>
            <person name="Ravin N.V."/>
        </authorList>
    </citation>
    <scope>NUCLEOTIDE SEQUENCE [LARGE SCALE GENOMIC DNA]</scope>
    <source>
        <strain evidence="14">PX69</strain>
    </source>
</reference>
<dbReference type="Gene3D" id="2.60.40.4070">
    <property type="match status" value="1"/>
</dbReference>
<protein>
    <recommendedName>
        <fullName evidence="3">FAD:protein FMN transferase</fullName>
        <ecNumber evidence="2">2.7.1.180</ecNumber>
    </recommendedName>
    <alternativeName>
        <fullName evidence="9">Flavin transferase</fullName>
    </alternativeName>
</protein>
<dbReference type="PANTHER" id="PTHR30040">
    <property type="entry name" value="THIAMINE BIOSYNTHESIS LIPOPROTEIN APBE"/>
    <property type="match status" value="1"/>
</dbReference>
<evidence type="ECO:0000256" key="2">
    <source>
        <dbReference type="ARBA" id="ARBA00011955"/>
    </source>
</evidence>
<dbReference type="AlphaFoldDB" id="A0A5K7X4U6"/>
<dbReference type="SUPFAM" id="SSF143631">
    <property type="entry name" value="ApbE-like"/>
    <property type="match status" value="1"/>
</dbReference>
<keyword evidence="12" id="KW-0732">Signal</keyword>
<proteinExistence type="predicted"/>
<gene>
    <name evidence="13" type="ORF">PLANPX_0409</name>
</gene>
<keyword evidence="14" id="KW-1185">Reference proteome</keyword>
<dbReference type="Pfam" id="PF02424">
    <property type="entry name" value="ApbE"/>
    <property type="match status" value="1"/>
</dbReference>
<comment type="catalytic activity">
    <reaction evidence="10">
        <text>L-threonyl-[protein] + FAD = FMN-L-threonyl-[protein] + AMP + H(+)</text>
        <dbReference type="Rhea" id="RHEA:36847"/>
        <dbReference type="Rhea" id="RHEA-COMP:11060"/>
        <dbReference type="Rhea" id="RHEA-COMP:11061"/>
        <dbReference type="ChEBI" id="CHEBI:15378"/>
        <dbReference type="ChEBI" id="CHEBI:30013"/>
        <dbReference type="ChEBI" id="CHEBI:57692"/>
        <dbReference type="ChEBI" id="CHEBI:74257"/>
        <dbReference type="ChEBI" id="CHEBI:456215"/>
        <dbReference type="EC" id="2.7.1.180"/>
    </reaction>
</comment>
<feature type="chain" id="PRO_5025030189" description="FAD:protein FMN transferase" evidence="12">
    <location>
        <begin position="25"/>
        <end position="558"/>
    </location>
</feature>
<evidence type="ECO:0000256" key="7">
    <source>
        <dbReference type="ARBA" id="ARBA00022827"/>
    </source>
</evidence>
<evidence type="ECO:0000256" key="1">
    <source>
        <dbReference type="ARBA" id="ARBA00001946"/>
    </source>
</evidence>
<dbReference type="GO" id="GO:0046872">
    <property type="term" value="F:metal ion binding"/>
    <property type="evidence" value="ECO:0007669"/>
    <property type="project" value="UniProtKB-KW"/>
</dbReference>
<sequence>MIKPFAALTIALLSCVCLHPLAHAERYEFDHEHVLGTSLGIVISCDDLAAAQAAEARALAEIDRLALVFSTYNAESELSRWQQTAGSPTAVSSELLEVLAASDRWRDASGGAFQPGVAALSRVWREAEKLDRAPSAATLAAAAKLANETHWNLDAAHNTATRLSATPLSLDGIAKGFITERALAATMDAPDVTGALLNIGGDMRVAGDVTETIRIADPRQHAVNAPPIATVRVANRAIATSGDYRRGFEVEGAWHSHIIDPRSGSPAVAAASATVIAANSTDADALATLCNILPAEEALALVEATPGAAALIVTADRQQFSTANWRSFETTTPVVFASAEVETPAAATSEAKETAKEAMPSSTAATEGGAKKPTTESSETVKAPAEKPAEPATELLELVVDFEINRPSGRRLRRPYVAVWLENADGFAVKTAVLWLQTERPGPRWHRDLSRWYRNEGNRKLVGLTPLVGTVASATRGPGKYQALFDGTSDEGTPLKPGKYTLFIEAAREHGTYQLIRHEMALGSEPIAATKLEGNVEIKSASVAYRPKPAAPAPAAKK</sequence>
<keyword evidence="6" id="KW-0479">Metal-binding</keyword>
<evidence type="ECO:0000256" key="3">
    <source>
        <dbReference type="ARBA" id="ARBA00016337"/>
    </source>
</evidence>
<dbReference type="InterPro" id="IPR003374">
    <property type="entry name" value="ApbE-like_sf"/>
</dbReference>
<feature type="signal peptide" evidence="12">
    <location>
        <begin position="1"/>
        <end position="24"/>
    </location>
</feature>
<keyword evidence="8" id="KW-0460">Magnesium</keyword>
<feature type="region of interest" description="Disordered" evidence="11">
    <location>
        <begin position="343"/>
        <end position="389"/>
    </location>
</feature>
<evidence type="ECO:0000313" key="14">
    <source>
        <dbReference type="Proteomes" id="UP000326837"/>
    </source>
</evidence>
<evidence type="ECO:0000256" key="10">
    <source>
        <dbReference type="ARBA" id="ARBA00048540"/>
    </source>
</evidence>
<dbReference type="KEGG" id="lpav:PLANPX_0409"/>
<evidence type="ECO:0000256" key="8">
    <source>
        <dbReference type="ARBA" id="ARBA00022842"/>
    </source>
</evidence>
<evidence type="ECO:0000256" key="9">
    <source>
        <dbReference type="ARBA" id="ARBA00031306"/>
    </source>
</evidence>
<evidence type="ECO:0000256" key="4">
    <source>
        <dbReference type="ARBA" id="ARBA00022630"/>
    </source>
</evidence>
<name>A0A5K7X4U6_9BACT</name>
<dbReference type="GO" id="GO:0016740">
    <property type="term" value="F:transferase activity"/>
    <property type="evidence" value="ECO:0007669"/>
    <property type="project" value="UniProtKB-KW"/>
</dbReference>
<dbReference type="RefSeq" id="WP_152097064.1">
    <property type="nucleotide sequence ID" value="NZ_AP021861.1"/>
</dbReference>
<organism evidence="13 14">
    <name type="scientific">Lacipirellula parvula</name>
    <dbReference type="NCBI Taxonomy" id="2650471"/>
    <lineage>
        <taxon>Bacteria</taxon>
        <taxon>Pseudomonadati</taxon>
        <taxon>Planctomycetota</taxon>
        <taxon>Planctomycetia</taxon>
        <taxon>Pirellulales</taxon>
        <taxon>Lacipirellulaceae</taxon>
        <taxon>Lacipirellula</taxon>
    </lineage>
</organism>
<dbReference type="EC" id="2.7.1.180" evidence="2"/>
<dbReference type="PANTHER" id="PTHR30040:SF2">
    <property type="entry name" value="FAD:PROTEIN FMN TRANSFERASE"/>
    <property type="match status" value="1"/>
</dbReference>
<evidence type="ECO:0000256" key="5">
    <source>
        <dbReference type="ARBA" id="ARBA00022679"/>
    </source>
</evidence>
<dbReference type="Pfam" id="PF10029">
    <property type="entry name" value="DUF2271"/>
    <property type="match status" value="1"/>
</dbReference>
<accession>A0A5K7X4U6</accession>